<dbReference type="Gene3D" id="3.30.70.3290">
    <property type="match status" value="1"/>
</dbReference>
<dbReference type="InterPro" id="IPR050091">
    <property type="entry name" value="PKS_NRPS_Biosynth_Enz"/>
</dbReference>
<dbReference type="InterPro" id="IPR013968">
    <property type="entry name" value="PKS_KR"/>
</dbReference>
<evidence type="ECO:0000256" key="1">
    <source>
        <dbReference type="ARBA" id="ARBA00006484"/>
    </source>
</evidence>
<gene>
    <name evidence="6" type="ORF">ABK905_13780</name>
</gene>
<name>A0AAU7Q6E2_9GAMM</name>
<feature type="region of interest" description="N-terminal hotdog fold" evidence="4">
    <location>
        <begin position="61"/>
        <end position="187"/>
    </location>
</feature>
<accession>A0AAU7Q6E2</accession>
<organism evidence="6">
    <name type="scientific">Acerihabitans sp. KWT182</name>
    <dbReference type="NCBI Taxonomy" id="3157919"/>
    <lineage>
        <taxon>Bacteria</taxon>
        <taxon>Pseudomonadati</taxon>
        <taxon>Pseudomonadota</taxon>
        <taxon>Gammaproteobacteria</taxon>
        <taxon>Enterobacterales</taxon>
        <taxon>Pectobacteriaceae</taxon>
        <taxon>Acerihabitans</taxon>
    </lineage>
</organism>
<comment type="similarity">
    <text evidence="1">Belongs to the short-chain dehydrogenases/reductases (SDR) family.</text>
</comment>
<dbReference type="Pfam" id="PF14765">
    <property type="entry name" value="PS-DH"/>
    <property type="match status" value="1"/>
</dbReference>
<dbReference type="InterPro" id="IPR049552">
    <property type="entry name" value="PKS_DH_N"/>
</dbReference>
<keyword evidence="3" id="KW-0597">Phosphoprotein</keyword>
<dbReference type="InterPro" id="IPR042104">
    <property type="entry name" value="PKS_dehydratase_sf"/>
</dbReference>
<dbReference type="Gene3D" id="3.40.50.720">
    <property type="entry name" value="NAD(P)-binding Rossmann-like Domain"/>
    <property type="match status" value="1"/>
</dbReference>
<dbReference type="AlphaFoldDB" id="A0AAU7Q6E2"/>
<feature type="active site" description="Proton donor; for dehydratase activity" evidence="4">
    <location>
        <position position="264"/>
    </location>
</feature>
<evidence type="ECO:0000259" key="5">
    <source>
        <dbReference type="PROSITE" id="PS52019"/>
    </source>
</evidence>
<proteinExistence type="inferred from homology"/>
<dbReference type="Pfam" id="PF08659">
    <property type="entry name" value="KR"/>
    <property type="match status" value="1"/>
</dbReference>
<feature type="active site" description="Proton acceptor; for dehydratase activity" evidence="4">
    <location>
        <position position="93"/>
    </location>
</feature>
<dbReference type="InterPro" id="IPR049900">
    <property type="entry name" value="PKS_mFAS_DH"/>
</dbReference>
<reference evidence="6" key="1">
    <citation type="submission" date="2024-06" db="EMBL/GenBank/DDBJ databases">
        <authorList>
            <person name="Coelho C."/>
            <person name="Bento M."/>
            <person name="Garcia E."/>
            <person name="Camelo A."/>
            <person name="Brandao I."/>
            <person name="Espirito Santo C."/>
            <person name="Trovao J."/>
            <person name="Verissimo A."/>
            <person name="Costa J."/>
            <person name="Tiago I."/>
        </authorList>
    </citation>
    <scope>NUCLEOTIDE SEQUENCE</scope>
    <source>
        <strain evidence="6">KWT182</strain>
    </source>
</reference>
<feature type="domain" description="PKS/mFAS DH" evidence="5">
    <location>
        <begin position="61"/>
        <end position="350"/>
    </location>
</feature>
<evidence type="ECO:0000256" key="3">
    <source>
        <dbReference type="ARBA" id="ARBA00022553"/>
    </source>
</evidence>
<keyword evidence="2" id="KW-0596">Phosphopantetheine</keyword>
<dbReference type="InterPro" id="IPR049551">
    <property type="entry name" value="PKS_DH_C"/>
</dbReference>
<dbReference type="InterPro" id="IPR020807">
    <property type="entry name" value="PKS_DH"/>
</dbReference>
<evidence type="ECO:0000256" key="2">
    <source>
        <dbReference type="ARBA" id="ARBA00022450"/>
    </source>
</evidence>
<protein>
    <submittedName>
        <fullName evidence="6">SDR family NAD(P)-dependent oxidoreductase</fullName>
    </submittedName>
</protein>
<sequence>MQRGKPQYRSLLEAVARLYSSGHDIHWRVLMKGRGSLVSLPPPPWRHVPCWLPLKTGAAQEASLAGEVQAPALEQLSFRAIWGGKTQPLLADHCMFGNLVVPGAVHIAVIVTQLHRYLTSYDFTLADLVFIRPLVLAPDDSAVATLAFGPRRQNGDGLDFSLEAAPARGQGRLALSRGTISLGTDDNKTEMPQRLNERAAKLERQNVNDFYQRARAAGLQLGPSFRCLTELWCDLDAGRCCFTLGNAADGLTDPSLALPPGLIDACFQAMFAAFWRLFPQSGLFIPLSVDHVRIKQPLTVPLWGEAIPTSSLKAEAETLCGDIRLYTDGGACVACFLGVTLKRVREASLTPLFNGSTGALYRFDWDDRSLDLPVTAPRLEACTVIAHDGDGARAFARAMAAAGADATLIHPEGTELLASQVADLRGTVIYLNGGGDECDAFTANEWLCRQMRAFGCLQQIANAAAQSATDSRLRLWVVTLSGSEQACCDMAGAGLWGLGRTIAKEYPAIWGGLIALPERALADEDYFAQMPALLATTARVPEYRLRAKRVYGRRMIPLPQDSSPWPLRRDASYLITGGCGETGPVLAERLFSQGAGGVMLLGRSPLTPPLISLARDYRQKALNLRLFQGDVARREDIDAALRAMDRFMPPLAGVFHLAGELDDAPLATMSEESVRRVFRPKVCGAWNLHCATIDRKLDIFTLFSSLSAVVGTPGQGAYAAANAFIEALACYRAAKNLPAAAIAWGPWRGGMTSRLDPTRRRRFADAGLGLLEAQDVAAWSARRQFQDEAQTIVANINATDLDKLLGRGAAFPVLSGGDNARQAADAPDIVSRLTALNSDGERQAAVLQFLQKEISNMTGSGPPSGGYAVTCPGPGLIGRRRHRAEYSRADRLAHSHRPVFR</sequence>
<dbReference type="PANTHER" id="PTHR43775">
    <property type="entry name" value="FATTY ACID SYNTHASE"/>
    <property type="match status" value="1"/>
</dbReference>
<dbReference type="PANTHER" id="PTHR43775:SF37">
    <property type="entry name" value="SI:DKEY-61P9.11"/>
    <property type="match status" value="1"/>
</dbReference>
<dbReference type="InterPro" id="IPR036291">
    <property type="entry name" value="NAD(P)-bd_dom_sf"/>
</dbReference>
<dbReference type="Pfam" id="PF21089">
    <property type="entry name" value="PKS_DH_N"/>
    <property type="match status" value="1"/>
</dbReference>
<dbReference type="InterPro" id="IPR057326">
    <property type="entry name" value="KR_dom"/>
</dbReference>
<dbReference type="EMBL" id="CP157947">
    <property type="protein sequence ID" value="XBS67971.1"/>
    <property type="molecule type" value="Genomic_DNA"/>
</dbReference>
<evidence type="ECO:0000256" key="4">
    <source>
        <dbReference type="PROSITE-ProRule" id="PRU01363"/>
    </source>
</evidence>
<dbReference type="GO" id="GO:0004312">
    <property type="term" value="F:fatty acid synthase activity"/>
    <property type="evidence" value="ECO:0007669"/>
    <property type="project" value="TreeGrafter"/>
</dbReference>
<dbReference type="PROSITE" id="PS52019">
    <property type="entry name" value="PKS_MFAS_DH"/>
    <property type="match status" value="1"/>
</dbReference>
<feature type="region of interest" description="C-terminal hotdog fold" evidence="4">
    <location>
        <begin position="202"/>
        <end position="350"/>
    </location>
</feature>
<dbReference type="SMART" id="SM00822">
    <property type="entry name" value="PKS_KR"/>
    <property type="match status" value="1"/>
</dbReference>
<dbReference type="Gene3D" id="3.10.129.110">
    <property type="entry name" value="Polyketide synthase dehydratase"/>
    <property type="match status" value="1"/>
</dbReference>
<dbReference type="GO" id="GO:0006633">
    <property type="term" value="P:fatty acid biosynthetic process"/>
    <property type="evidence" value="ECO:0007669"/>
    <property type="project" value="TreeGrafter"/>
</dbReference>
<dbReference type="SUPFAM" id="SSF51735">
    <property type="entry name" value="NAD(P)-binding Rossmann-fold domains"/>
    <property type="match status" value="2"/>
</dbReference>
<dbReference type="SMART" id="SM00826">
    <property type="entry name" value="PKS_DH"/>
    <property type="match status" value="1"/>
</dbReference>
<evidence type="ECO:0000313" key="6">
    <source>
        <dbReference type="EMBL" id="XBS67971.1"/>
    </source>
</evidence>
<dbReference type="CDD" id="cd08955">
    <property type="entry name" value="KR_2_FAS_SDR_x"/>
    <property type="match status" value="1"/>
</dbReference>